<proteinExistence type="predicted"/>
<accession>A0A0E9XBC9</accession>
<organism evidence="2">
    <name type="scientific">Anguilla anguilla</name>
    <name type="common">European freshwater eel</name>
    <name type="synonym">Muraena anguilla</name>
    <dbReference type="NCBI Taxonomy" id="7936"/>
    <lineage>
        <taxon>Eukaryota</taxon>
        <taxon>Metazoa</taxon>
        <taxon>Chordata</taxon>
        <taxon>Craniata</taxon>
        <taxon>Vertebrata</taxon>
        <taxon>Euteleostomi</taxon>
        <taxon>Actinopterygii</taxon>
        <taxon>Neopterygii</taxon>
        <taxon>Teleostei</taxon>
        <taxon>Anguilliformes</taxon>
        <taxon>Anguillidae</taxon>
        <taxon>Anguilla</taxon>
    </lineage>
</organism>
<feature type="signal peptide" evidence="1">
    <location>
        <begin position="1"/>
        <end position="15"/>
    </location>
</feature>
<protein>
    <submittedName>
        <fullName evidence="2">Uncharacterized protein</fullName>
    </submittedName>
</protein>
<sequence>MLVALMMFVAHPVLSVLIVYSMQTAEYDQWYVGDLLHTFAFTEPRTGFP</sequence>
<evidence type="ECO:0000256" key="1">
    <source>
        <dbReference type="SAM" id="SignalP"/>
    </source>
</evidence>
<reference evidence="2" key="2">
    <citation type="journal article" date="2015" name="Fish Shellfish Immunol.">
        <title>Early steps in the European eel (Anguilla anguilla)-Vibrio vulnificus interaction in the gills: Role of the RtxA13 toxin.</title>
        <authorList>
            <person name="Callol A."/>
            <person name="Pajuelo D."/>
            <person name="Ebbesson L."/>
            <person name="Teles M."/>
            <person name="MacKenzie S."/>
            <person name="Amaro C."/>
        </authorList>
    </citation>
    <scope>NUCLEOTIDE SEQUENCE</scope>
</reference>
<feature type="chain" id="PRO_5012791309" evidence="1">
    <location>
        <begin position="16"/>
        <end position="49"/>
    </location>
</feature>
<reference evidence="2" key="1">
    <citation type="submission" date="2014-11" db="EMBL/GenBank/DDBJ databases">
        <authorList>
            <person name="Amaro Gonzalez C."/>
        </authorList>
    </citation>
    <scope>NUCLEOTIDE SEQUENCE</scope>
</reference>
<keyword evidence="1" id="KW-0732">Signal</keyword>
<evidence type="ECO:0000313" key="2">
    <source>
        <dbReference type="EMBL" id="JAI00063.1"/>
    </source>
</evidence>
<dbReference type="AlphaFoldDB" id="A0A0E9XBC9"/>
<dbReference type="EMBL" id="GBXM01008515">
    <property type="protein sequence ID" value="JAI00063.1"/>
    <property type="molecule type" value="Transcribed_RNA"/>
</dbReference>
<name>A0A0E9XBC9_ANGAN</name>